<keyword evidence="3" id="KW-1133">Transmembrane helix</keyword>
<proteinExistence type="predicted"/>
<dbReference type="AlphaFoldDB" id="A0A1C3L1Z6"/>
<feature type="region of interest" description="Disordered" evidence="2">
    <location>
        <begin position="194"/>
        <end position="223"/>
    </location>
</feature>
<dbReference type="Proteomes" id="UP000219799">
    <property type="component" value="Chromosome 14"/>
</dbReference>
<dbReference type="VEuPathDB" id="PlasmoDB:PmUG01_14020400"/>
<evidence type="ECO:0000256" key="1">
    <source>
        <dbReference type="SAM" id="Coils"/>
    </source>
</evidence>
<feature type="compositionally biased region" description="Basic and acidic residues" evidence="2">
    <location>
        <begin position="203"/>
        <end position="220"/>
    </location>
</feature>
<evidence type="ECO:0000313" key="5">
    <source>
        <dbReference type="Proteomes" id="UP000219799"/>
    </source>
</evidence>
<evidence type="ECO:0000256" key="2">
    <source>
        <dbReference type="SAM" id="MobiDB-lite"/>
    </source>
</evidence>
<keyword evidence="1" id="KW-0175">Coiled coil</keyword>
<reference evidence="4 5" key="1">
    <citation type="submission" date="2016-06" db="EMBL/GenBank/DDBJ databases">
        <authorList>
            <consortium name="Pathogen Informatics"/>
        </authorList>
    </citation>
    <scope>NUCLEOTIDE SEQUENCE [LARGE SCALE GENOMIC DNA]</scope>
    <source>
        <strain evidence="4">PmlGA01</strain>
    </source>
</reference>
<dbReference type="EMBL" id="LT594502">
    <property type="protein sequence ID" value="SBT80571.1"/>
    <property type="molecule type" value="Genomic_DNA"/>
</dbReference>
<keyword evidence="3" id="KW-0472">Membrane</keyword>
<feature type="non-terminal residue" evidence="4">
    <location>
        <position position="1"/>
    </location>
</feature>
<name>A0A1C3L1Z6_PLAMA</name>
<keyword evidence="3" id="KW-0812">Transmembrane</keyword>
<evidence type="ECO:0000256" key="3">
    <source>
        <dbReference type="SAM" id="Phobius"/>
    </source>
</evidence>
<feature type="coiled-coil region" evidence="1">
    <location>
        <begin position="152"/>
        <end position="186"/>
    </location>
</feature>
<feature type="non-terminal residue" evidence="4">
    <location>
        <position position="587"/>
    </location>
</feature>
<gene>
    <name evidence="4" type="primary">PmlGA01_140006300</name>
    <name evidence="4" type="ORF">PMLGA01_140006300</name>
</gene>
<accession>A0A1C3L1Z6</accession>
<feature type="transmembrane region" description="Helical" evidence="3">
    <location>
        <begin position="555"/>
        <end position="578"/>
    </location>
</feature>
<sequence>KIVKGNMNDIADFKRHRKKGNTNRVYNKGNIKKKVKYFYSHRSYVKYYSDDAFYPILLRNSLEESRKKKKKNVLQKSINMKISSYMADYTCKGGRKRRKKKVIDNIYYKIEENQDVNELLREYKYLLYAIFACIKNNIFYIYLFFNKEAIVNKQKEENSQDAQENNENNLQDCEKLEKSKEGVQQDHCLNETIDEAKNGSLNDKNDKHVDGKTYNNDRKASKNGNDVYIRKHKSSENNLNRNRENILLNEDVKMNYNECSNENSLDGVSNVYLNMDDVSNNLYSMCKTCMSNNENNGSKGEFRNFTDSRNSFTYNQSCSKFFCDHMNKINYNTDSNEYIPLNFLSKNDDFLFNSYNCLVRSKENKFNHMNRKSENTCAIKNSYTSSYAIENDLSNYMNAYNNENEKKLNIIISSYIPEKGICSNCASNNCNNGNSIITNNQYETINDKFENAGNNNYVYENNNWNNLSTEQNLNFYSMSNCDRKLIEDDRCENIKNNENDLSEKWSVNKEKKIVNEDDTFEDMYDIQYTNFSYLENESALCYELNDEWLKIIYKIFYRMLICSILFNSCFSFVSVVNLKIKRESVKR</sequence>
<evidence type="ECO:0000313" key="4">
    <source>
        <dbReference type="EMBL" id="SBT80571.1"/>
    </source>
</evidence>
<protein>
    <submittedName>
        <fullName evidence="4">Uncharacterized protein</fullName>
    </submittedName>
</protein>
<organism evidence="4 5">
    <name type="scientific">Plasmodium malariae</name>
    <dbReference type="NCBI Taxonomy" id="5858"/>
    <lineage>
        <taxon>Eukaryota</taxon>
        <taxon>Sar</taxon>
        <taxon>Alveolata</taxon>
        <taxon>Apicomplexa</taxon>
        <taxon>Aconoidasida</taxon>
        <taxon>Haemosporida</taxon>
        <taxon>Plasmodiidae</taxon>
        <taxon>Plasmodium</taxon>
        <taxon>Plasmodium (Plasmodium)</taxon>
    </lineage>
</organism>